<dbReference type="InterPro" id="IPR011495">
    <property type="entry name" value="Sig_transdc_His_kin_sub2_dim/P"/>
</dbReference>
<evidence type="ECO:0000256" key="5">
    <source>
        <dbReference type="ARBA" id="ARBA00022741"/>
    </source>
</evidence>
<dbReference type="GO" id="GO:0016020">
    <property type="term" value="C:membrane"/>
    <property type="evidence" value="ECO:0007669"/>
    <property type="project" value="InterPro"/>
</dbReference>
<sequence length="508" mass="55198">MFIILTLALLPLGVVALFASLQSIHTADVERDGLLRLTAVQSARKLSAEFTADRAALRIVVAAFANGTADPNQCWRTTTFLGSRADGLSDFAIHARDGRLLCGHALPASDAVAANARFSGPEAQLLPQAKLLALRVISPDRNVVAIRYYGRAHMEDVADPATALQNRRLTLVQGDQRLTISNAALAGPGRLREVEAPVGLGGIALIMAVREPPATIFRSLSLLLPLLMWFAAAAVGWYVVNRLLIRPLVDLRRAVADYQPGQVLRPLARTRTPAAEIAALGDTFREISEDVASHEAEMAESLDQQKRLTREVHHRVKNNLQIIASLINLHARAATEPEAIDAYASIQRRVDALSVVHRNHFADSEQHRGINIRSLISELAASLRGTAPAQARHFAIQIDCVELQISQDVAVPVAFLLTELFELAMLADPAAGMHISVRPDEDGSRAMLTVLSPALRADLVSPHLHDRFDRVLLGLSRQLRAPLDRDEEAGGFAIAIPIIAQPTDQARL</sequence>
<keyword evidence="8" id="KW-1133">Transmembrane helix</keyword>
<evidence type="ECO:0000313" key="11">
    <source>
        <dbReference type="Proteomes" id="UP000552757"/>
    </source>
</evidence>
<dbReference type="Proteomes" id="UP000552757">
    <property type="component" value="Unassembled WGS sequence"/>
</dbReference>
<dbReference type="EC" id="2.7.13.3" evidence="2"/>
<dbReference type="GO" id="GO:0004673">
    <property type="term" value="F:protein histidine kinase activity"/>
    <property type="evidence" value="ECO:0007669"/>
    <property type="project" value="UniProtKB-EC"/>
</dbReference>
<dbReference type="RefSeq" id="WP_183956512.1">
    <property type="nucleotide sequence ID" value="NZ_JACIEB010000009.1"/>
</dbReference>
<reference evidence="10 11" key="1">
    <citation type="submission" date="2020-08" db="EMBL/GenBank/DDBJ databases">
        <title>Genomic Encyclopedia of Type Strains, Phase IV (KMG-IV): sequencing the most valuable type-strain genomes for metagenomic binning, comparative biology and taxonomic classification.</title>
        <authorList>
            <person name="Goeker M."/>
        </authorList>
    </citation>
    <scope>NUCLEOTIDE SEQUENCE [LARGE SCALE GENOMIC DNA]</scope>
    <source>
        <strain evidence="10 11">DSM 29348</strain>
    </source>
</reference>
<feature type="transmembrane region" description="Helical" evidence="8">
    <location>
        <begin position="220"/>
        <end position="240"/>
    </location>
</feature>
<evidence type="ECO:0000256" key="6">
    <source>
        <dbReference type="ARBA" id="ARBA00022777"/>
    </source>
</evidence>
<dbReference type="GO" id="GO:0005524">
    <property type="term" value="F:ATP binding"/>
    <property type="evidence" value="ECO:0007669"/>
    <property type="project" value="UniProtKB-KW"/>
</dbReference>
<keyword evidence="3" id="KW-0597">Phosphoprotein</keyword>
<gene>
    <name evidence="10" type="ORF">GGR44_003174</name>
</gene>
<keyword evidence="4" id="KW-0808">Transferase</keyword>
<feature type="domain" description="HAMP" evidence="9">
    <location>
        <begin position="242"/>
        <end position="296"/>
    </location>
</feature>
<evidence type="ECO:0000256" key="4">
    <source>
        <dbReference type="ARBA" id="ARBA00022679"/>
    </source>
</evidence>
<organism evidence="10 11">
    <name type="scientific">Sphingobium fontiphilum</name>
    <dbReference type="NCBI Taxonomy" id="944425"/>
    <lineage>
        <taxon>Bacteria</taxon>
        <taxon>Pseudomonadati</taxon>
        <taxon>Pseudomonadota</taxon>
        <taxon>Alphaproteobacteria</taxon>
        <taxon>Sphingomonadales</taxon>
        <taxon>Sphingomonadaceae</taxon>
        <taxon>Sphingobium</taxon>
    </lineage>
</organism>
<proteinExistence type="predicted"/>
<keyword evidence="7" id="KW-0067">ATP-binding</keyword>
<dbReference type="GO" id="GO:0007165">
    <property type="term" value="P:signal transduction"/>
    <property type="evidence" value="ECO:0007669"/>
    <property type="project" value="InterPro"/>
</dbReference>
<dbReference type="PANTHER" id="PTHR41523">
    <property type="entry name" value="TWO-COMPONENT SYSTEM SENSOR PROTEIN"/>
    <property type="match status" value="1"/>
</dbReference>
<evidence type="ECO:0000256" key="2">
    <source>
        <dbReference type="ARBA" id="ARBA00012438"/>
    </source>
</evidence>
<accession>A0A7W6DI62</accession>
<keyword evidence="6 10" id="KW-0418">Kinase</keyword>
<evidence type="ECO:0000256" key="8">
    <source>
        <dbReference type="SAM" id="Phobius"/>
    </source>
</evidence>
<dbReference type="PANTHER" id="PTHR41523:SF8">
    <property type="entry name" value="ETHYLENE RESPONSE SENSOR PROTEIN"/>
    <property type="match status" value="1"/>
</dbReference>
<keyword evidence="11" id="KW-1185">Reference proteome</keyword>
<comment type="catalytic activity">
    <reaction evidence="1">
        <text>ATP + protein L-histidine = ADP + protein N-phospho-L-histidine.</text>
        <dbReference type="EC" id="2.7.13.3"/>
    </reaction>
</comment>
<evidence type="ECO:0000313" key="10">
    <source>
        <dbReference type="EMBL" id="MBB3983483.1"/>
    </source>
</evidence>
<dbReference type="EMBL" id="JACIEB010000009">
    <property type="protein sequence ID" value="MBB3983483.1"/>
    <property type="molecule type" value="Genomic_DNA"/>
</dbReference>
<dbReference type="Pfam" id="PF07568">
    <property type="entry name" value="HisKA_2"/>
    <property type="match status" value="1"/>
</dbReference>
<protein>
    <recommendedName>
        <fullName evidence="2">histidine kinase</fullName>
        <ecNumber evidence="2">2.7.13.3</ecNumber>
    </recommendedName>
</protein>
<evidence type="ECO:0000256" key="7">
    <source>
        <dbReference type="ARBA" id="ARBA00022840"/>
    </source>
</evidence>
<comment type="caution">
    <text evidence="10">The sequence shown here is derived from an EMBL/GenBank/DDBJ whole genome shotgun (WGS) entry which is preliminary data.</text>
</comment>
<keyword evidence="8" id="KW-0812">Transmembrane</keyword>
<dbReference type="PROSITE" id="PS50885">
    <property type="entry name" value="HAMP"/>
    <property type="match status" value="1"/>
</dbReference>
<keyword evidence="8" id="KW-0472">Membrane</keyword>
<dbReference type="Gene3D" id="3.30.450.20">
    <property type="entry name" value="PAS domain"/>
    <property type="match status" value="1"/>
</dbReference>
<keyword evidence="5" id="KW-0547">Nucleotide-binding</keyword>
<evidence type="ECO:0000259" key="9">
    <source>
        <dbReference type="PROSITE" id="PS50885"/>
    </source>
</evidence>
<dbReference type="AlphaFoldDB" id="A0A7W6DI62"/>
<evidence type="ECO:0000256" key="3">
    <source>
        <dbReference type="ARBA" id="ARBA00022553"/>
    </source>
</evidence>
<name>A0A7W6DI62_9SPHN</name>
<dbReference type="InterPro" id="IPR003660">
    <property type="entry name" value="HAMP_dom"/>
</dbReference>
<evidence type="ECO:0000256" key="1">
    <source>
        <dbReference type="ARBA" id="ARBA00000085"/>
    </source>
</evidence>